<feature type="domain" description="ATP-grasp" evidence="14">
    <location>
        <begin position="107"/>
        <end position="313"/>
    </location>
</feature>
<dbReference type="InterPro" id="IPR011761">
    <property type="entry name" value="ATP-grasp"/>
</dbReference>
<dbReference type="SMART" id="SM01209">
    <property type="entry name" value="GARS_A"/>
    <property type="match status" value="1"/>
</dbReference>
<dbReference type="SUPFAM" id="SSF52440">
    <property type="entry name" value="PreATP-grasp domain"/>
    <property type="match status" value="1"/>
</dbReference>
<dbReference type="EMBL" id="JALJRB010000016">
    <property type="protein sequence ID" value="MCJ8501677.1"/>
    <property type="molecule type" value="Genomic_DNA"/>
</dbReference>
<reference evidence="15" key="1">
    <citation type="submission" date="2022-04" db="EMBL/GenBank/DDBJ databases">
        <title>Desulfatitalea alkaliphila sp. nov., a novel anaerobic sulfate-reducing bacterium isolated from terrestrial mud volcano, Taman Peninsula, Russia.</title>
        <authorList>
            <person name="Khomyakova M.A."/>
            <person name="Merkel A.Y."/>
            <person name="Slobodkin A.I."/>
        </authorList>
    </citation>
    <scope>NUCLEOTIDE SEQUENCE</scope>
    <source>
        <strain evidence="15">M08but</strain>
    </source>
</reference>
<keyword evidence="7 11" id="KW-0658">Purine biosynthesis</keyword>
<dbReference type="Gene3D" id="3.30.1490.20">
    <property type="entry name" value="ATP-grasp fold, A domain"/>
    <property type="match status" value="1"/>
</dbReference>
<comment type="similarity">
    <text evidence="12">Belongs to the AIR carboxylase family. Class I subfamily.</text>
</comment>
<dbReference type="GO" id="GO:0006189">
    <property type="term" value="P:'de novo' IMP biosynthetic process"/>
    <property type="evidence" value="ECO:0007669"/>
    <property type="project" value="UniProtKB-UniRule"/>
</dbReference>
<dbReference type="GO" id="GO:0034023">
    <property type="term" value="F:5-(carboxyamino)imidazole ribonucleotide mutase activity"/>
    <property type="evidence" value="ECO:0007669"/>
    <property type="project" value="UniProtKB-UniRule"/>
</dbReference>
<dbReference type="InterPro" id="IPR013815">
    <property type="entry name" value="ATP_grasp_subdomain_1"/>
</dbReference>
<keyword evidence="9" id="KW-0464">Manganese</keyword>
<accession>A0AA41R2B3</accession>
<dbReference type="NCBIfam" id="TIGR01162">
    <property type="entry name" value="purE"/>
    <property type="match status" value="1"/>
</dbReference>
<evidence type="ECO:0000256" key="8">
    <source>
        <dbReference type="ARBA" id="ARBA00022840"/>
    </source>
</evidence>
<dbReference type="InterPro" id="IPR000031">
    <property type="entry name" value="PurE_dom"/>
</dbReference>
<comment type="cofactor">
    <cofactor evidence="1">
        <name>Mn(2+)</name>
        <dbReference type="ChEBI" id="CHEBI:29035"/>
    </cofactor>
</comment>
<comment type="cofactor">
    <cofactor evidence="2">
        <name>Mg(2+)</name>
        <dbReference type="ChEBI" id="CHEBI:18420"/>
    </cofactor>
</comment>
<dbReference type="PROSITE" id="PS50975">
    <property type="entry name" value="ATP_GRASP"/>
    <property type="match status" value="1"/>
</dbReference>
<evidence type="ECO:0000313" key="15">
    <source>
        <dbReference type="EMBL" id="MCJ8501677.1"/>
    </source>
</evidence>
<dbReference type="FunFam" id="3.90.600.10:FF:000001">
    <property type="entry name" value="Trifunctional purine biosynthetic protein adenosine-3"/>
    <property type="match status" value="1"/>
</dbReference>
<evidence type="ECO:0000256" key="7">
    <source>
        <dbReference type="ARBA" id="ARBA00022755"/>
    </source>
</evidence>
<dbReference type="InterPro" id="IPR000115">
    <property type="entry name" value="PRibGlycinamide_synth"/>
</dbReference>
<feature type="binding site" evidence="12">
    <location>
        <position position="439"/>
    </location>
    <ligand>
        <name>substrate</name>
    </ligand>
</feature>
<dbReference type="Gene3D" id="3.40.50.1970">
    <property type="match status" value="1"/>
</dbReference>
<dbReference type="RefSeq" id="WP_246910314.1">
    <property type="nucleotide sequence ID" value="NZ_JALJRB010000016.1"/>
</dbReference>
<dbReference type="Pfam" id="PF00731">
    <property type="entry name" value="AIRC"/>
    <property type="match status" value="1"/>
</dbReference>
<dbReference type="SMART" id="SM01001">
    <property type="entry name" value="AIRC"/>
    <property type="match status" value="1"/>
</dbReference>
<dbReference type="PANTHER" id="PTHR43472:SF1">
    <property type="entry name" value="PHOSPHORIBOSYLAMINE--GLYCINE LIGASE, CHLOROPLASTIC"/>
    <property type="match status" value="1"/>
</dbReference>
<keyword evidence="5" id="KW-0479">Metal-binding</keyword>
<dbReference type="InterPro" id="IPR020562">
    <property type="entry name" value="PRibGlycinamide_synth_N"/>
</dbReference>
<evidence type="ECO:0000256" key="13">
    <source>
        <dbReference type="PROSITE-ProRule" id="PRU00409"/>
    </source>
</evidence>
<dbReference type="Gene3D" id="3.90.600.10">
    <property type="entry name" value="Phosphoribosylglycinamide synthetase, C-terminal domain"/>
    <property type="match status" value="1"/>
</dbReference>
<keyword evidence="6 13" id="KW-0547">Nucleotide-binding</keyword>
<feature type="binding site" evidence="12">
    <location>
        <position position="436"/>
    </location>
    <ligand>
        <name>substrate</name>
    </ligand>
</feature>
<dbReference type="PROSITE" id="PS00184">
    <property type="entry name" value="GARS"/>
    <property type="match status" value="1"/>
</dbReference>
<gene>
    <name evidence="11 15" type="primary">purD</name>
    <name evidence="12" type="synonym">purE</name>
    <name evidence="15" type="ORF">MRX98_13925</name>
</gene>
<evidence type="ECO:0000256" key="2">
    <source>
        <dbReference type="ARBA" id="ARBA00001946"/>
    </source>
</evidence>
<dbReference type="Gene3D" id="3.30.470.20">
    <property type="entry name" value="ATP-grasp fold, B domain"/>
    <property type="match status" value="1"/>
</dbReference>
<dbReference type="Pfam" id="PF02843">
    <property type="entry name" value="GARS_C"/>
    <property type="match status" value="1"/>
</dbReference>
<dbReference type="Proteomes" id="UP001165427">
    <property type="component" value="Unassembled WGS sequence"/>
</dbReference>
<dbReference type="InterPro" id="IPR020560">
    <property type="entry name" value="PRibGlycinamide_synth_C-dom"/>
</dbReference>
<evidence type="ECO:0000256" key="11">
    <source>
        <dbReference type="HAMAP-Rule" id="MF_00138"/>
    </source>
</evidence>
<evidence type="ECO:0000256" key="4">
    <source>
        <dbReference type="ARBA" id="ARBA00022598"/>
    </source>
</evidence>
<dbReference type="Pfam" id="PF01071">
    <property type="entry name" value="GARS_A"/>
    <property type="match status" value="1"/>
</dbReference>
<evidence type="ECO:0000259" key="14">
    <source>
        <dbReference type="PROSITE" id="PS50975"/>
    </source>
</evidence>
<evidence type="ECO:0000256" key="1">
    <source>
        <dbReference type="ARBA" id="ARBA00001936"/>
    </source>
</evidence>
<evidence type="ECO:0000256" key="12">
    <source>
        <dbReference type="HAMAP-Rule" id="MF_01929"/>
    </source>
</evidence>
<dbReference type="GO" id="GO:0046872">
    <property type="term" value="F:metal ion binding"/>
    <property type="evidence" value="ECO:0007669"/>
    <property type="project" value="UniProtKB-KW"/>
</dbReference>
<comment type="similarity">
    <text evidence="10 11">Belongs to the GARS family.</text>
</comment>
<dbReference type="GO" id="GO:0005524">
    <property type="term" value="F:ATP binding"/>
    <property type="evidence" value="ECO:0007669"/>
    <property type="project" value="UniProtKB-UniRule"/>
</dbReference>
<evidence type="ECO:0000256" key="5">
    <source>
        <dbReference type="ARBA" id="ARBA00022723"/>
    </source>
</evidence>
<proteinExistence type="inferred from homology"/>
<evidence type="ECO:0000256" key="9">
    <source>
        <dbReference type="ARBA" id="ARBA00023211"/>
    </source>
</evidence>
<dbReference type="InterPro" id="IPR020559">
    <property type="entry name" value="PRibGlycinamide_synth_CS"/>
</dbReference>
<dbReference type="EC" id="5.4.99.18" evidence="12"/>
<keyword evidence="16" id="KW-1185">Reference proteome</keyword>
<dbReference type="HAMAP" id="MF_01929">
    <property type="entry name" value="PurE_classI"/>
    <property type="match status" value="1"/>
</dbReference>
<dbReference type="SUPFAM" id="SSF56059">
    <property type="entry name" value="Glutathione synthetase ATP-binding domain-like"/>
    <property type="match status" value="1"/>
</dbReference>
<dbReference type="NCBIfam" id="TIGR00877">
    <property type="entry name" value="purD"/>
    <property type="match status" value="1"/>
</dbReference>
<name>A0AA41R2B3_9BACT</name>
<organism evidence="15 16">
    <name type="scientific">Desulfatitalea alkaliphila</name>
    <dbReference type="NCBI Taxonomy" id="2929485"/>
    <lineage>
        <taxon>Bacteria</taxon>
        <taxon>Pseudomonadati</taxon>
        <taxon>Thermodesulfobacteriota</taxon>
        <taxon>Desulfobacteria</taxon>
        <taxon>Desulfobacterales</taxon>
        <taxon>Desulfosarcinaceae</taxon>
        <taxon>Desulfatitalea</taxon>
    </lineage>
</organism>
<comment type="catalytic activity">
    <reaction evidence="12">
        <text>5-carboxyamino-1-(5-phospho-D-ribosyl)imidazole + H(+) = 5-amino-1-(5-phospho-D-ribosyl)imidazole-4-carboxylate</text>
        <dbReference type="Rhea" id="RHEA:13193"/>
        <dbReference type="ChEBI" id="CHEBI:15378"/>
        <dbReference type="ChEBI" id="CHEBI:58730"/>
        <dbReference type="ChEBI" id="CHEBI:77657"/>
        <dbReference type="EC" id="5.4.99.18"/>
    </reaction>
</comment>
<comment type="function">
    <text evidence="12">Catalyzes the conversion of N5-carboxyaminoimidazole ribonucleotide (N5-CAIR) to 4-carboxy-5-aminoimidazole ribonucleotide (CAIR).</text>
</comment>
<evidence type="ECO:0000256" key="3">
    <source>
        <dbReference type="ARBA" id="ARBA00005174"/>
    </source>
</evidence>
<dbReference type="Gene3D" id="3.40.50.20">
    <property type="match status" value="1"/>
</dbReference>
<evidence type="ECO:0000313" key="16">
    <source>
        <dbReference type="Proteomes" id="UP001165427"/>
    </source>
</evidence>
<dbReference type="InterPro" id="IPR033747">
    <property type="entry name" value="PurE_ClassI"/>
</dbReference>
<protein>
    <recommendedName>
        <fullName evidence="11 12">Multifunctional fusion protein</fullName>
    </recommendedName>
    <domain>
        <recommendedName>
            <fullName evidence="11">Phosphoribosylamine--glycine ligase</fullName>
            <ecNumber evidence="11">6.3.4.13</ecNumber>
        </recommendedName>
        <alternativeName>
            <fullName evidence="11">GARS</fullName>
        </alternativeName>
        <alternativeName>
            <fullName evidence="11">Glycinamide ribonucleotide synthetase</fullName>
        </alternativeName>
        <alternativeName>
            <fullName evidence="11">Phosphoribosylglycinamide synthetase</fullName>
        </alternativeName>
    </domain>
    <domain>
        <recommendedName>
            <fullName evidence="12">N5-carboxyaminoimidazole ribonucleotide mutase</fullName>
            <shortName evidence="12">N5-CAIR mutase</shortName>
            <ecNumber evidence="12">5.4.99.18</ecNumber>
        </recommendedName>
        <alternativeName>
            <fullName evidence="12">5-(carboxyamino)imidazole ribonucleotide mutase</fullName>
        </alternativeName>
    </domain>
</protein>
<evidence type="ECO:0000256" key="10">
    <source>
        <dbReference type="ARBA" id="ARBA00038345"/>
    </source>
</evidence>
<dbReference type="GO" id="GO:0009113">
    <property type="term" value="P:purine nucleobase biosynthetic process"/>
    <property type="evidence" value="ECO:0007669"/>
    <property type="project" value="InterPro"/>
</dbReference>
<dbReference type="FunFam" id="3.30.470.20:FF:000018">
    <property type="entry name" value="Trifunctional purine biosynthetic protein adenosine-3"/>
    <property type="match status" value="1"/>
</dbReference>
<dbReference type="EC" id="6.3.4.13" evidence="11"/>
<dbReference type="InterPro" id="IPR011054">
    <property type="entry name" value="Rudment_hybrid_motif"/>
</dbReference>
<dbReference type="SUPFAM" id="SSF52255">
    <property type="entry name" value="N5-CAIR mutase (phosphoribosylaminoimidazole carboxylase, PurE)"/>
    <property type="match status" value="1"/>
</dbReference>
<dbReference type="SMART" id="SM01210">
    <property type="entry name" value="GARS_C"/>
    <property type="match status" value="1"/>
</dbReference>
<dbReference type="AlphaFoldDB" id="A0AA41R2B3"/>
<keyword evidence="12" id="KW-0413">Isomerase</keyword>
<comment type="pathway">
    <text evidence="3 11">Purine metabolism; IMP biosynthesis via de novo pathway; N(1)-(5-phospho-D-ribosyl)glycinamide from 5-phospho-alpha-D-ribose 1-diphosphate: step 2/2.</text>
</comment>
<evidence type="ECO:0000256" key="6">
    <source>
        <dbReference type="ARBA" id="ARBA00022741"/>
    </source>
</evidence>
<dbReference type="GO" id="GO:0004637">
    <property type="term" value="F:phosphoribosylamine-glycine ligase activity"/>
    <property type="evidence" value="ECO:0007669"/>
    <property type="project" value="UniProtKB-UniRule"/>
</dbReference>
<dbReference type="InterPro" id="IPR016185">
    <property type="entry name" value="PreATP-grasp_dom_sf"/>
</dbReference>
<dbReference type="Pfam" id="PF02844">
    <property type="entry name" value="GARS_N"/>
    <property type="match status" value="1"/>
</dbReference>
<dbReference type="SUPFAM" id="SSF51246">
    <property type="entry name" value="Rudiment single hybrid motif"/>
    <property type="match status" value="1"/>
</dbReference>
<comment type="catalytic activity">
    <reaction evidence="11">
        <text>5-phospho-beta-D-ribosylamine + glycine + ATP = N(1)-(5-phospho-beta-D-ribosyl)glycinamide + ADP + phosphate + H(+)</text>
        <dbReference type="Rhea" id="RHEA:17453"/>
        <dbReference type="ChEBI" id="CHEBI:15378"/>
        <dbReference type="ChEBI" id="CHEBI:30616"/>
        <dbReference type="ChEBI" id="CHEBI:43474"/>
        <dbReference type="ChEBI" id="CHEBI:57305"/>
        <dbReference type="ChEBI" id="CHEBI:58681"/>
        <dbReference type="ChEBI" id="CHEBI:143788"/>
        <dbReference type="ChEBI" id="CHEBI:456216"/>
        <dbReference type="EC" id="6.3.4.13"/>
    </reaction>
</comment>
<comment type="caution">
    <text evidence="15">The sequence shown here is derived from an EMBL/GenBank/DDBJ whole genome shotgun (WGS) entry which is preliminary data.</text>
</comment>
<dbReference type="HAMAP" id="MF_00138">
    <property type="entry name" value="GARS"/>
    <property type="match status" value="1"/>
</dbReference>
<dbReference type="PANTHER" id="PTHR43472">
    <property type="entry name" value="PHOSPHORIBOSYLAMINE--GLYCINE LIGASE"/>
    <property type="match status" value="1"/>
</dbReference>
<keyword evidence="4 11" id="KW-0436">Ligase</keyword>
<dbReference type="FunFam" id="3.40.50.20:FF:000006">
    <property type="entry name" value="Phosphoribosylamine--glycine ligase, chloroplastic"/>
    <property type="match status" value="1"/>
</dbReference>
<keyword evidence="8 13" id="KW-0067">ATP-binding</keyword>
<feature type="binding site" evidence="12">
    <location>
        <position position="466"/>
    </location>
    <ligand>
        <name>substrate</name>
    </ligand>
</feature>
<comment type="pathway">
    <text evidence="12">Purine metabolism; IMP biosynthesis via de novo pathway; 5-amino-1-(5-phospho-D-ribosyl)imidazole-4-carboxylate from 5-amino-1-(5-phospho-D-ribosyl)imidazole (N5-CAIR route): step 2/2.</text>
</comment>
<dbReference type="InterPro" id="IPR037123">
    <property type="entry name" value="PRibGlycinamide_synth_C_sf"/>
</dbReference>
<sequence>MRVLVVGGGGREHALVWKIKQSPLVKKIYAAPGNAGIAELAECVSIDAEAVDQLLAFARSEKIDLTVVGPEGPLAAGIVDRFEAAGLRIFGASRAAAAIEASKSFAKQMMNKYGVSTARGEVFGSIKKAEAYVKKVGAPVVVKADGLAAGKGVIVCDTVVKAVAALKQILVEKAFGDAGRQVVVEECLTGEEASFLAFTDGSTVLPLPTSQDHKPALDNDQGPNTGGMGAYSPAPVVDRHLHARIMKEVMEPIVRGMAAEGHPYKGVLYAGLMIDRDRIRVLEFNGRFGDPEAQPLLMRLKSDLVPIMQATIDGRLDQCRLEIDPRAAVCVVMAAGGYPGKYEKGEVIPGLDKVRRMKEVMVFHAGTAVKEKEVVTAGGRVLGVTALGDTVAAAIDKAYQAVNKISWQKVHFRKDIGQKALERLRVKPRVSILMGSDSDLPVMEATVAILKKFGVPFEMTVASAHRTPERAGRIAATARERGIQVMIAAAGQAAHLAGAIAAQTTLPVIGVPIDSSSLQGLDALLSTVQMPPGIPVATVAIGKPGATNAGLLAVQILSVADKTLADLLADYKQEMAEGVARKAKKLEEN</sequence>
<dbReference type="InterPro" id="IPR020561">
    <property type="entry name" value="PRibGlycinamid_synth_ATP-grasp"/>
</dbReference>